<evidence type="ECO:0000313" key="9">
    <source>
        <dbReference type="EMBL" id="OGD34157.1"/>
    </source>
</evidence>
<gene>
    <name evidence="9" type="ORF">A2988_01620</name>
</gene>
<feature type="transmembrane region" description="Helical" evidence="6">
    <location>
        <begin position="361"/>
        <end position="380"/>
    </location>
</feature>
<keyword evidence="3 6" id="KW-0812">Transmembrane</keyword>
<evidence type="ECO:0000256" key="4">
    <source>
        <dbReference type="ARBA" id="ARBA00022989"/>
    </source>
</evidence>
<feature type="transmembrane region" description="Helical" evidence="6">
    <location>
        <begin position="328"/>
        <end position="349"/>
    </location>
</feature>
<dbReference type="InterPro" id="IPR025405">
    <property type="entry name" value="DUF4131"/>
</dbReference>
<evidence type="ECO:0000256" key="1">
    <source>
        <dbReference type="ARBA" id="ARBA00004651"/>
    </source>
</evidence>
<protein>
    <recommendedName>
        <fullName evidence="11">ComEC/Rec2-related protein domain-containing protein</fullName>
    </recommendedName>
</protein>
<evidence type="ECO:0008006" key="11">
    <source>
        <dbReference type="Google" id="ProtNLM"/>
    </source>
</evidence>
<feature type="transmembrane region" description="Helical" evidence="6">
    <location>
        <begin position="6"/>
        <end position="24"/>
    </location>
</feature>
<dbReference type="PANTHER" id="PTHR30619:SF7">
    <property type="entry name" value="BETA-LACTAMASE DOMAIN PROTEIN"/>
    <property type="match status" value="1"/>
</dbReference>
<feature type="transmembrane region" description="Helical" evidence="6">
    <location>
        <begin position="303"/>
        <end position="322"/>
    </location>
</feature>
<keyword evidence="2" id="KW-1003">Cell membrane</keyword>
<dbReference type="InterPro" id="IPR004477">
    <property type="entry name" value="ComEC_N"/>
</dbReference>
<comment type="caution">
    <text evidence="9">The sequence shown here is derived from an EMBL/GenBank/DDBJ whole genome shotgun (WGS) entry which is preliminary data.</text>
</comment>
<dbReference type="NCBIfam" id="TIGR00360">
    <property type="entry name" value="ComEC_N-term"/>
    <property type="match status" value="1"/>
</dbReference>
<name>A0A1F5BU78_9BACT</name>
<dbReference type="GO" id="GO:0005886">
    <property type="term" value="C:plasma membrane"/>
    <property type="evidence" value="ECO:0007669"/>
    <property type="project" value="UniProtKB-SubCell"/>
</dbReference>
<dbReference type="STRING" id="1797298.A2988_01620"/>
<dbReference type="Pfam" id="PF03772">
    <property type="entry name" value="Competence"/>
    <property type="match status" value="1"/>
</dbReference>
<dbReference type="AlphaFoldDB" id="A0A1F5BU78"/>
<reference evidence="9 10" key="1">
    <citation type="journal article" date="2016" name="Nat. Commun.">
        <title>Thousands of microbial genomes shed light on interconnected biogeochemical processes in an aquifer system.</title>
        <authorList>
            <person name="Anantharaman K."/>
            <person name="Brown C.T."/>
            <person name="Hug L.A."/>
            <person name="Sharon I."/>
            <person name="Castelle C.J."/>
            <person name="Probst A.J."/>
            <person name="Thomas B.C."/>
            <person name="Singh A."/>
            <person name="Wilkins M.J."/>
            <person name="Karaoz U."/>
            <person name="Brodie E.L."/>
            <person name="Williams K.H."/>
            <person name="Hubbard S.S."/>
            <person name="Banfield J.F."/>
        </authorList>
    </citation>
    <scope>NUCLEOTIDE SEQUENCE [LARGE SCALE GENOMIC DNA]</scope>
</reference>
<evidence type="ECO:0000313" key="10">
    <source>
        <dbReference type="Proteomes" id="UP000176650"/>
    </source>
</evidence>
<evidence type="ECO:0000256" key="5">
    <source>
        <dbReference type="ARBA" id="ARBA00023136"/>
    </source>
</evidence>
<evidence type="ECO:0000256" key="6">
    <source>
        <dbReference type="SAM" id="Phobius"/>
    </source>
</evidence>
<evidence type="ECO:0000256" key="3">
    <source>
        <dbReference type="ARBA" id="ARBA00022692"/>
    </source>
</evidence>
<evidence type="ECO:0000256" key="2">
    <source>
        <dbReference type="ARBA" id="ARBA00022475"/>
    </source>
</evidence>
<sequence>MSKSRIFLFLMLCFIGGVALRSLVFIGSFYLWFLFGVLTIAVFSFSRNRTALLYAALIAVTIAGALWYGRFVPEHLALERFVGQEAAREGSIVKDPEFKNTTQRLVVSFPEAPSERVLVVARRYPEFGYGDIVRVSGTLEKPEPFDGFNYSAYLAKDSVYFTVSFANVALVKEGSGFARGLFALKRKFEENINAALSSPQSAFANGVLLGDTSGISKELNDAFIATGMSHITALSGYNITVMLIFTHLLLAQLLLPRTVVFWASVGIVAAFVVMTGASPSVVRAALMGLALLLARHLGREGSVLHILVFAACAMIVVNPRILAFDVGFQLSFLAVLGLAYIAPWLEAKLKRIPEAFKLKESFVATVSAQAAVLPLLLYQFHQVSLIAPLTNVLVLPLMPFVMLFGFAVGALGFVSYHAALAVAYPLWLALSYQLGVIHYFSQFSYAQIAF</sequence>
<feature type="domain" description="DUF4131" evidence="8">
    <location>
        <begin position="29"/>
        <end position="166"/>
    </location>
</feature>
<keyword evidence="4 6" id="KW-1133">Transmembrane helix</keyword>
<dbReference type="EMBL" id="MEYS01000002">
    <property type="protein sequence ID" value="OGD34157.1"/>
    <property type="molecule type" value="Genomic_DNA"/>
</dbReference>
<feature type="transmembrane region" description="Helical" evidence="6">
    <location>
        <begin position="392"/>
        <end position="414"/>
    </location>
</feature>
<keyword evidence="5 6" id="KW-0472">Membrane</keyword>
<comment type="subcellular location">
    <subcellularLocation>
        <location evidence="1">Cell membrane</location>
        <topology evidence="1">Multi-pass membrane protein</topology>
    </subcellularLocation>
</comment>
<feature type="transmembrane region" description="Helical" evidence="6">
    <location>
        <begin position="421"/>
        <end position="440"/>
    </location>
</feature>
<feature type="transmembrane region" description="Helical" evidence="6">
    <location>
        <begin position="261"/>
        <end position="282"/>
    </location>
</feature>
<evidence type="ECO:0000259" key="7">
    <source>
        <dbReference type="Pfam" id="PF03772"/>
    </source>
</evidence>
<dbReference type="Proteomes" id="UP000176650">
    <property type="component" value="Unassembled WGS sequence"/>
</dbReference>
<dbReference type="PANTHER" id="PTHR30619">
    <property type="entry name" value="DNA INTERNALIZATION/COMPETENCE PROTEIN COMEC/REC2"/>
    <property type="match status" value="1"/>
</dbReference>
<evidence type="ECO:0000259" key="8">
    <source>
        <dbReference type="Pfam" id="PF13567"/>
    </source>
</evidence>
<dbReference type="InterPro" id="IPR052159">
    <property type="entry name" value="Competence_DNA_uptake"/>
</dbReference>
<feature type="transmembrane region" description="Helical" evidence="6">
    <location>
        <begin position="236"/>
        <end position="255"/>
    </location>
</feature>
<organism evidence="9 10">
    <name type="scientific">Candidatus Azambacteria bacterium RIFCSPLOWO2_01_FULL_46_25</name>
    <dbReference type="NCBI Taxonomy" id="1797298"/>
    <lineage>
        <taxon>Bacteria</taxon>
        <taxon>Candidatus Azamiibacteriota</taxon>
    </lineage>
</organism>
<feature type="domain" description="ComEC/Rec2-related protein" evidence="7">
    <location>
        <begin position="208"/>
        <end position="448"/>
    </location>
</feature>
<proteinExistence type="predicted"/>
<dbReference type="Pfam" id="PF13567">
    <property type="entry name" value="DUF4131"/>
    <property type="match status" value="1"/>
</dbReference>
<accession>A0A1F5BU78</accession>
<feature type="transmembrane region" description="Helical" evidence="6">
    <location>
        <begin position="51"/>
        <end position="69"/>
    </location>
</feature>